<gene>
    <name evidence="13" type="ORF">CPAG_07125</name>
</gene>
<evidence type="ECO:0000259" key="12">
    <source>
        <dbReference type="Pfam" id="PF10394"/>
    </source>
</evidence>
<feature type="active site" description="Proton donor/acceptor" evidence="8">
    <location>
        <position position="286"/>
    </location>
</feature>
<comment type="function">
    <text evidence="7">Catalytic component of the histone acetylase B (HAT-B) complex. Has intrinsic substrate specificity that modifies lysine in recognition sequence GXGKXG. Involved in DNA double-strand break repair.</text>
</comment>
<comment type="subcellular location">
    <subcellularLocation>
        <location evidence="7">Cytoplasm</location>
    </subcellularLocation>
    <subcellularLocation>
        <location evidence="7">Nucleus</location>
    </subcellularLocation>
</comment>
<evidence type="ECO:0000313" key="14">
    <source>
        <dbReference type="Proteomes" id="UP000054567"/>
    </source>
</evidence>
<keyword evidence="5 7" id="KW-0012">Acyltransferase</keyword>
<keyword evidence="7" id="KW-0539">Nucleus</keyword>
<evidence type="ECO:0000256" key="8">
    <source>
        <dbReference type="PIRSR" id="PIRSR038084-1"/>
    </source>
</evidence>
<dbReference type="InterPro" id="IPR019467">
    <property type="entry name" value="Hat1_N"/>
</dbReference>
<dbReference type="GO" id="GO:0000781">
    <property type="term" value="C:chromosome, telomeric region"/>
    <property type="evidence" value="ECO:0007669"/>
    <property type="project" value="GOC"/>
</dbReference>
<reference evidence="14" key="3">
    <citation type="journal article" date="2010" name="Genome Res.">
        <title>Population genomic sequencing of Coccidioides fungi reveals recent hybridization and transposon control.</title>
        <authorList>
            <person name="Neafsey D.E."/>
            <person name="Barker B.M."/>
            <person name="Sharpton T.J."/>
            <person name="Stajich J.E."/>
            <person name="Park D.J."/>
            <person name="Whiston E."/>
            <person name="Hung C.-Y."/>
            <person name="McMahan C."/>
            <person name="White J."/>
            <person name="Sykes S."/>
            <person name="Heiman D."/>
            <person name="Young S."/>
            <person name="Zeng Q."/>
            <person name="Abouelleil A."/>
            <person name="Aftuck L."/>
            <person name="Bessette D."/>
            <person name="Brown A."/>
            <person name="FitzGerald M."/>
            <person name="Lui A."/>
            <person name="Macdonald J.P."/>
            <person name="Priest M."/>
            <person name="Orbach M.J."/>
            <person name="Galgiani J.N."/>
            <person name="Kirkland T.N."/>
            <person name="Cole G.T."/>
            <person name="Birren B.W."/>
            <person name="Henn M.R."/>
            <person name="Taylor J.W."/>
            <person name="Rounsley S.D."/>
        </authorList>
    </citation>
    <scope>NUCLEOTIDE SEQUENCE [LARGE SCALE GENOMIC DNA]</scope>
    <source>
        <strain evidence="14">RMSCC 3488</strain>
    </source>
</reference>
<evidence type="ECO:0000256" key="1">
    <source>
        <dbReference type="ARBA" id="ARBA00010543"/>
    </source>
</evidence>
<evidence type="ECO:0000256" key="2">
    <source>
        <dbReference type="ARBA" id="ARBA00013184"/>
    </source>
</evidence>
<proteinExistence type="inferred from homology"/>
<accession>A0A0J6FPA9</accession>
<feature type="region of interest" description="Interaction with histone H4 N-terminus" evidence="9">
    <location>
        <begin position="45"/>
        <end position="47"/>
    </location>
</feature>
<evidence type="ECO:0000256" key="6">
    <source>
        <dbReference type="ARBA" id="ARBA00048017"/>
    </source>
</evidence>
<dbReference type="InterPro" id="IPR017380">
    <property type="entry name" value="Hist_AcTrfase_B-typ_cat-su"/>
</dbReference>
<feature type="binding site" evidence="9">
    <location>
        <position position="289"/>
    </location>
    <ligand>
        <name>acetyl-CoA</name>
        <dbReference type="ChEBI" id="CHEBI:57288"/>
    </ligand>
</feature>
<feature type="binding site" evidence="9">
    <location>
        <begin position="251"/>
        <end position="253"/>
    </location>
    <ligand>
        <name>acetyl-CoA</name>
        <dbReference type="ChEBI" id="CHEBI:57288"/>
    </ligand>
</feature>
<dbReference type="GO" id="GO:0004402">
    <property type="term" value="F:histone acetyltransferase activity"/>
    <property type="evidence" value="ECO:0007669"/>
    <property type="project" value="UniProtKB-UniRule"/>
</dbReference>
<dbReference type="InterPro" id="IPR037113">
    <property type="entry name" value="Hat1_N_sf"/>
</dbReference>
<protein>
    <recommendedName>
        <fullName evidence="3 7">Histone acetyltransferase type B catalytic subunit</fullName>
        <ecNumber evidence="2 7">2.3.1.48</ecNumber>
    </recommendedName>
</protein>
<evidence type="ECO:0000256" key="3">
    <source>
        <dbReference type="ARBA" id="ARBA00021268"/>
    </source>
</evidence>
<evidence type="ECO:0000256" key="7">
    <source>
        <dbReference type="PIRNR" id="PIRNR038084"/>
    </source>
</evidence>
<feature type="compositionally biased region" description="Acidic residues" evidence="11">
    <location>
        <begin position="495"/>
        <end position="505"/>
    </location>
</feature>
<feature type="region of interest" description="Interaction with histone H4 N-terminus" evidence="9">
    <location>
        <begin position="212"/>
        <end position="214"/>
    </location>
</feature>
<dbReference type="AlphaFoldDB" id="A0A0J6FPA9"/>
<dbReference type="EC" id="2.3.1.48" evidence="2 7"/>
<evidence type="ECO:0000256" key="5">
    <source>
        <dbReference type="ARBA" id="ARBA00023315"/>
    </source>
</evidence>
<dbReference type="PANTHER" id="PTHR12046">
    <property type="entry name" value="HISTONE ACETYLTRANSFERASE TYPE B CATALYTIC SUBUNIT"/>
    <property type="match status" value="1"/>
</dbReference>
<reference evidence="13 14" key="1">
    <citation type="submission" date="2007-06" db="EMBL/GenBank/DDBJ databases">
        <title>The Genome Sequence of Coccidioides posadasii RMSCC_3488.</title>
        <authorList>
            <consortium name="Coccidioides Genome Resources Consortium"/>
            <consortium name="The Broad Institute Genome Sequencing Platform"/>
            <person name="Henn M.R."/>
            <person name="Sykes S."/>
            <person name="Young S."/>
            <person name="Jaffe D."/>
            <person name="Berlin A."/>
            <person name="Alvarez P."/>
            <person name="Butler J."/>
            <person name="Gnerre S."/>
            <person name="Grabherr M."/>
            <person name="Mauceli E."/>
            <person name="Brockman W."/>
            <person name="Kodira C."/>
            <person name="Alvarado L."/>
            <person name="Zeng Q."/>
            <person name="Crawford M."/>
            <person name="Antoine C."/>
            <person name="Devon K."/>
            <person name="Galgiani J."/>
            <person name="Orsborn K."/>
            <person name="Lewis M.L."/>
            <person name="Nusbaum C."/>
            <person name="Galagan J."/>
            <person name="Birren B."/>
        </authorList>
    </citation>
    <scope>NUCLEOTIDE SEQUENCE [LARGE SCALE GENOMIC DNA]</scope>
    <source>
        <strain evidence="13 14">RMSCC 3488</strain>
    </source>
</reference>
<feature type="compositionally biased region" description="Basic and acidic residues" evidence="11">
    <location>
        <begin position="475"/>
        <end position="486"/>
    </location>
</feature>
<reference evidence="14" key="2">
    <citation type="journal article" date="2009" name="Genome Res.">
        <title>Comparative genomic analyses of the human fungal pathogens Coccidioides and their relatives.</title>
        <authorList>
            <person name="Sharpton T.J."/>
            <person name="Stajich J.E."/>
            <person name="Rounsley S.D."/>
            <person name="Gardner M.J."/>
            <person name="Wortman J.R."/>
            <person name="Jordar V.S."/>
            <person name="Maiti R."/>
            <person name="Kodira C.D."/>
            <person name="Neafsey D.E."/>
            <person name="Zeng Q."/>
            <person name="Hung C.-Y."/>
            <person name="McMahan C."/>
            <person name="Muszewska A."/>
            <person name="Grynberg M."/>
            <person name="Mandel M.A."/>
            <person name="Kellner E.M."/>
            <person name="Barker B.M."/>
            <person name="Galgiani J.N."/>
            <person name="Orbach M.J."/>
            <person name="Kirkland T.N."/>
            <person name="Cole G.T."/>
            <person name="Henn M.R."/>
            <person name="Birren B.W."/>
            <person name="Taylor J.W."/>
        </authorList>
    </citation>
    <scope>NUCLEOTIDE SEQUENCE [LARGE SCALE GENOMIC DNA]</scope>
    <source>
        <strain evidence="14">RMSCC 3488</strain>
    </source>
</reference>
<dbReference type="VEuPathDB" id="FungiDB:CPAG_07125"/>
<comment type="catalytic activity">
    <reaction evidence="6 7">
        <text>L-lysyl-[protein] + acetyl-CoA = N(6)-acetyl-L-lysyl-[protein] + CoA + H(+)</text>
        <dbReference type="Rhea" id="RHEA:45948"/>
        <dbReference type="Rhea" id="RHEA-COMP:9752"/>
        <dbReference type="Rhea" id="RHEA-COMP:10731"/>
        <dbReference type="ChEBI" id="CHEBI:15378"/>
        <dbReference type="ChEBI" id="CHEBI:29969"/>
        <dbReference type="ChEBI" id="CHEBI:57287"/>
        <dbReference type="ChEBI" id="CHEBI:57288"/>
        <dbReference type="ChEBI" id="CHEBI:61930"/>
        <dbReference type="EC" id="2.3.1.48"/>
    </reaction>
</comment>
<dbReference type="Gene3D" id="3.90.360.10">
    <property type="entry name" value="Histone acetyl transferase 1 (HAT1), N-terminal domain"/>
    <property type="match status" value="1"/>
</dbReference>
<feature type="domain" description="Histone acetyl transferase HAT1 N-terminal" evidence="12">
    <location>
        <begin position="7"/>
        <end position="166"/>
    </location>
</feature>
<feature type="region of interest" description="Disordered" evidence="11">
    <location>
        <begin position="454"/>
        <end position="528"/>
    </location>
</feature>
<sequence>MEDQSAWTCSSNDAVQVSIVQPKGDGKLSTLSTFYPEFTYSIFGDSETIFGYTGLMIQLRFAAHDLRSNVCISYDEKFKTVKDVSAVDLNKILKPFLPEESFIPLKKFEESLTKDKSAKDFKPPGEIVHTYTKGDRNYEVWAGCLADPDVQELLERIQIFASLFIEGGTPIEINDPEWTLERWMVYFVYEKLPEPPTPDASIYSFVGYGTTYKWYFYSPTSEKCKVSNGPFPYETVINLAELPSRLRISQFLILKPHQLSGHGTQLYQTIHRASLKDPTVYELTVEDPNEAFDSLRDTNDYHLLQPVFKHHNVTINANPYPATQPGRAQHRLVPTSRLIPVETLRDIRTKYKIAPTQFAHLVEMYLLSLIPMSHRGSHNVNLPRLRILKSRAPDEHDRQYYWWRMLVKQRLFKRHRDMLIQIDQAERVQKLEETLHNVEEGYENLLKAFGMKATREPAESATPVTDEQQIQEEESGARAEHAVVRERTKRRFVVMEDEDEDDGDDQGVSSEGGGEKDNTNPPSKKARV</sequence>
<dbReference type="PIRSF" id="PIRSF038084">
    <property type="entry name" value="HAT-B_cat"/>
    <property type="match status" value="1"/>
</dbReference>
<evidence type="ECO:0000256" key="9">
    <source>
        <dbReference type="PIRSR" id="PIRSR038084-2"/>
    </source>
</evidence>
<dbReference type="InterPro" id="IPR016181">
    <property type="entry name" value="Acyl_CoA_acyltransferase"/>
</dbReference>
<comment type="subunit">
    <text evidence="7">Component of the HAT-B complex composed of at least HAT1 and HAT2. The HAT-B complex binds to histone H4 tail.</text>
</comment>
<dbReference type="Gene3D" id="3.40.630.30">
    <property type="match status" value="1"/>
</dbReference>
<evidence type="ECO:0000256" key="11">
    <source>
        <dbReference type="SAM" id="MobiDB-lite"/>
    </source>
</evidence>
<evidence type="ECO:0000313" key="13">
    <source>
        <dbReference type="EMBL" id="KMM70814.1"/>
    </source>
</evidence>
<dbReference type="GO" id="GO:0005634">
    <property type="term" value="C:nucleus"/>
    <property type="evidence" value="ECO:0007669"/>
    <property type="project" value="UniProtKB-SubCell"/>
</dbReference>
<evidence type="ECO:0000256" key="4">
    <source>
        <dbReference type="ARBA" id="ARBA00022679"/>
    </source>
</evidence>
<dbReference type="SUPFAM" id="SSF55729">
    <property type="entry name" value="Acyl-CoA N-acyltransferases (Nat)"/>
    <property type="match status" value="1"/>
</dbReference>
<feature type="site" description="Interaction with histone H4 N-terminus" evidence="10">
    <location>
        <position position="178"/>
    </location>
</feature>
<name>A0A0J6FPA9_COCPO</name>
<keyword evidence="7" id="KW-0963">Cytoplasm</keyword>
<comment type="similarity">
    <text evidence="1 7">Belongs to the HAT1 family.</text>
</comment>
<organism evidence="13 14">
    <name type="scientific">Coccidioides posadasii RMSCC 3488</name>
    <dbReference type="NCBI Taxonomy" id="454284"/>
    <lineage>
        <taxon>Eukaryota</taxon>
        <taxon>Fungi</taxon>
        <taxon>Dikarya</taxon>
        <taxon>Ascomycota</taxon>
        <taxon>Pezizomycotina</taxon>
        <taxon>Eurotiomycetes</taxon>
        <taxon>Eurotiomycetidae</taxon>
        <taxon>Onygenales</taxon>
        <taxon>Onygenaceae</taxon>
        <taxon>Coccidioides</taxon>
    </lineage>
</organism>
<keyword evidence="4 7" id="KW-0808">Transferase</keyword>
<dbReference type="GO" id="GO:0031509">
    <property type="term" value="P:subtelomeric heterochromatin formation"/>
    <property type="evidence" value="ECO:0007669"/>
    <property type="project" value="InterPro"/>
</dbReference>
<dbReference type="OrthoDB" id="10253098at2759"/>
<dbReference type="Proteomes" id="UP000054567">
    <property type="component" value="Unassembled WGS sequence"/>
</dbReference>
<dbReference type="Pfam" id="PF10394">
    <property type="entry name" value="Hat1_N"/>
    <property type="match status" value="1"/>
</dbReference>
<dbReference type="GO" id="GO:0005737">
    <property type="term" value="C:cytoplasm"/>
    <property type="evidence" value="ECO:0007669"/>
    <property type="project" value="UniProtKB-SubCell"/>
</dbReference>
<evidence type="ECO:0000256" key="10">
    <source>
        <dbReference type="PIRSR" id="PIRSR038084-3"/>
    </source>
</evidence>
<dbReference type="EMBL" id="DS268112">
    <property type="protein sequence ID" value="KMM70814.1"/>
    <property type="molecule type" value="Genomic_DNA"/>
</dbReference>
<feature type="binding site" evidence="9">
    <location>
        <begin position="258"/>
        <end position="264"/>
    </location>
    <ligand>
        <name>acetyl-CoA</name>
        <dbReference type="ChEBI" id="CHEBI:57288"/>
    </ligand>
</feature>